<evidence type="ECO:0000313" key="2">
    <source>
        <dbReference type="EMBL" id="KAG4412438.1"/>
    </source>
</evidence>
<accession>A0A8H7W4X3</accession>
<organism evidence="2 3">
    <name type="scientific">Cadophora malorum</name>
    <dbReference type="NCBI Taxonomy" id="108018"/>
    <lineage>
        <taxon>Eukaryota</taxon>
        <taxon>Fungi</taxon>
        <taxon>Dikarya</taxon>
        <taxon>Ascomycota</taxon>
        <taxon>Pezizomycotina</taxon>
        <taxon>Leotiomycetes</taxon>
        <taxon>Helotiales</taxon>
        <taxon>Ploettnerulaceae</taxon>
        <taxon>Cadophora</taxon>
    </lineage>
</organism>
<keyword evidence="1" id="KW-0472">Membrane</keyword>
<dbReference type="Pfam" id="PF12351">
    <property type="entry name" value="Fig1"/>
    <property type="match status" value="1"/>
</dbReference>
<dbReference type="InterPro" id="IPR033481">
    <property type="entry name" value="Dni1/Fig1"/>
</dbReference>
<comment type="caution">
    <text evidence="2">The sequence shown here is derived from an EMBL/GenBank/DDBJ whole genome shotgun (WGS) entry which is preliminary data.</text>
</comment>
<dbReference type="PANTHER" id="PTHR28092">
    <property type="entry name" value="FACTOR-INDUCED GENE 1 PROTEIN"/>
    <property type="match status" value="1"/>
</dbReference>
<keyword evidence="3" id="KW-1185">Reference proteome</keyword>
<feature type="transmembrane region" description="Helical" evidence="1">
    <location>
        <begin position="81"/>
        <end position="107"/>
    </location>
</feature>
<dbReference type="PANTHER" id="PTHR28092:SF1">
    <property type="entry name" value="FACTOR-INDUCED GENE 1 PROTEIN"/>
    <property type="match status" value="1"/>
</dbReference>
<dbReference type="EMBL" id="JAFJYH010000378">
    <property type="protein sequence ID" value="KAG4412438.1"/>
    <property type="molecule type" value="Genomic_DNA"/>
</dbReference>
<dbReference type="GO" id="GO:0000747">
    <property type="term" value="P:conjugation with cellular fusion"/>
    <property type="evidence" value="ECO:0007669"/>
    <property type="project" value="TreeGrafter"/>
</dbReference>
<evidence type="ECO:0008006" key="4">
    <source>
        <dbReference type="Google" id="ProtNLM"/>
    </source>
</evidence>
<keyword evidence="1" id="KW-0812">Transmembrane</keyword>
<sequence>MVAGCTTSNNLQNVYILSLSYIPTAEISPSPSPVQLNGNISTTFSRIASTRSSLTLYGGTKSGDQDPLNLIWIAGQFKDQVLFSGLLLTAIPLGFLAILLLATFPGWHEDTDDEGSDREVKPFPSRQVTKVAVGALILGSLFCLISVLLQHVAAATGSVMVESLSYGTVRAKVGTASMVIGWGGEILYILATVGLLTLALSIRALTEAFD</sequence>
<reference evidence="2" key="1">
    <citation type="submission" date="2021-02" db="EMBL/GenBank/DDBJ databases">
        <title>Genome sequence Cadophora malorum strain M34.</title>
        <authorList>
            <person name="Stefanovic E."/>
            <person name="Vu D."/>
            <person name="Scully C."/>
            <person name="Dijksterhuis J."/>
            <person name="Roader J."/>
            <person name="Houbraken J."/>
        </authorList>
    </citation>
    <scope>NUCLEOTIDE SEQUENCE</scope>
    <source>
        <strain evidence="2">M34</strain>
    </source>
</reference>
<proteinExistence type="predicted"/>
<name>A0A8H7W4X3_9HELO</name>
<feature type="transmembrane region" description="Helical" evidence="1">
    <location>
        <begin position="186"/>
        <end position="205"/>
    </location>
</feature>
<keyword evidence="1" id="KW-1133">Transmembrane helix</keyword>
<evidence type="ECO:0000313" key="3">
    <source>
        <dbReference type="Proteomes" id="UP000664132"/>
    </source>
</evidence>
<evidence type="ECO:0000256" key="1">
    <source>
        <dbReference type="SAM" id="Phobius"/>
    </source>
</evidence>
<protein>
    <recommendedName>
        <fullName evidence="4">Membrane fusion mating protein FIG1</fullName>
    </recommendedName>
</protein>
<gene>
    <name evidence="2" type="ORF">IFR04_014433</name>
</gene>
<dbReference type="GO" id="GO:0043332">
    <property type="term" value="C:mating projection tip"/>
    <property type="evidence" value="ECO:0007669"/>
    <property type="project" value="TreeGrafter"/>
</dbReference>
<dbReference type="AlphaFoldDB" id="A0A8H7W4X3"/>
<dbReference type="GO" id="GO:0016020">
    <property type="term" value="C:membrane"/>
    <property type="evidence" value="ECO:0007669"/>
    <property type="project" value="InterPro"/>
</dbReference>
<dbReference type="OrthoDB" id="3550957at2759"/>
<feature type="transmembrane region" description="Helical" evidence="1">
    <location>
        <begin position="128"/>
        <end position="149"/>
    </location>
</feature>
<dbReference type="Proteomes" id="UP000664132">
    <property type="component" value="Unassembled WGS sequence"/>
</dbReference>